<evidence type="ECO:0000313" key="2">
    <source>
        <dbReference type="EMBL" id="CAB9521121.1"/>
    </source>
</evidence>
<feature type="region of interest" description="Disordered" evidence="1">
    <location>
        <begin position="155"/>
        <end position="191"/>
    </location>
</feature>
<dbReference type="EMBL" id="CAICTM010001164">
    <property type="protein sequence ID" value="CAB9521121.1"/>
    <property type="molecule type" value="Genomic_DNA"/>
</dbReference>
<evidence type="ECO:0000313" key="3">
    <source>
        <dbReference type="Proteomes" id="UP001153069"/>
    </source>
</evidence>
<feature type="region of interest" description="Disordered" evidence="1">
    <location>
        <begin position="414"/>
        <end position="467"/>
    </location>
</feature>
<dbReference type="Proteomes" id="UP001153069">
    <property type="component" value="Unassembled WGS sequence"/>
</dbReference>
<keyword evidence="3" id="KW-1185">Reference proteome</keyword>
<name>A0A9N8EGQ5_9STRA</name>
<feature type="compositionally biased region" description="Basic and acidic residues" evidence="1">
    <location>
        <begin position="251"/>
        <end position="261"/>
    </location>
</feature>
<sequence>MSTTPWNAHVIAKNKVLLSIQAWDYSCLYDRDEFKKKVKSNELEAMDGAHHDVYDDYSDEMKEERKWKHLVLEFPEKVQLSAKEIYGDAGRDNKLELQLIPVTVTHPKQPKMKYTSMYAAWKVARTDIKARKKGKVGKKDNKSDAARQLEDLMNGVSICNDSKPAGQSDSEDKESEDEESEDEESEEDERMKICDIETLPAPVCSKPTVKTSPAFCLETAPKLPPIPQGIPSALFAAVPTLSLAPNSPPRDTQEMTEELRKNSFKPHPSSKVSRAYMAEQRRKERRAEKQNQARLKTPTPGIDANFLQGLIVAADTSHEKTKEIMAKSTTSPEASIGAESEADTDAEDSDDEDSVDAYRHARRMEKAHELLKEEKGGDIAWCDAMVADLENFVSENEAGLDDLLAEDDLNALLGAEDSGSDGESCGTGTGTIKRKHSWNEASSSDEETDTDNEMDGEDSVEPPTKRK</sequence>
<reference evidence="2" key="1">
    <citation type="submission" date="2020-06" db="EMBL/GenBank/DDBJ databases">
        <authorList>
            <consortium name="Plant Systems Biology data submission"/>
        </authorList>
    </citation>
    <scope>NUCLEOTIDE SEQUENCE</scope>
    <source>
        <strain evidence="2">D6</strain>
    </source>
</reference>
<feature type="compositionally biased region" description="Acidic residues" evidence="1">
    <location>
        <begin position="443"/>
        <end position="460"/>
    </location>
</feature>
<organism evidence="2 3">
    <name type="scientific">Seminavis robusta</name>
    <dbReference type="NCBI Taxonomy" id="568900"/>
    <lineage>
        <taxon>Eukaryota</taxon>
        <taxon>Sar</taxon>
        <taxon>Stramenopiles</taxon>
        <taxon>Ochrophyta</taxon>
        <taxon>Bacillariophyta</taxon>
        <taxon>Bacillariophyceae</taxon>
        <taxon>Bacillariophycidae</taxon>
        <taxon>Naviculales</taxon>
        <taxon>Naviculaceae</taxon>
        <taxon>Seminavis</taxon>
    </lineage>
</organism>
<dbReference type="AlphaFoldDB" id="A0A9N8EGQ5"/>
<feature type="region of interest" description="Disordered" evidence="1">
    <location>
        <begin position="322"/>
        <end position="358"/>
    </location>
</feature>
<evidence type="ECO:0000256" key="1">
    <source>
        <dbReference type="SAM" id="MobiDB-lite"/>
    </source>
</evidence>
<accession>A0A9N8EGQ5</accession>
<feature type="region of interest" description="Disordered" evidence="1">
    <location>
        <begin position="243"/>
        <end position="300"/>
    </location>
</feature>
<feature type="compositionally biased region" description="Acidic residues" evidence="1">
    <location>
        <begin position="169"/>
        <end position="188"/>
    </location>
</feature>
<protein>
    <submittedName>
        <fullName evidence="2">Uncharacterized protein</fullName>
    </submittedName>
</protein>
<feature type="compositionally biased region" description="Basic and acidic residues" evidence="1">
    <location>
        <begin position="279"/>
        <end position="291"/>
    </location>
</feature>
<gene>
    <name evidence="2" type="ORF">SEMRO_1166_G248250.1</name>
</gene>
<comment type="caution">
    <text evidence="2">The sequence shown here is derived from an EMBL/GenBank/DDBJ whole genome shotgun (WGS) entry which is preliminary data.</text>
</comment>
<proteinExistence type="predicted"/>
<feature type="compositionally biased region" description="Acidic residues" evidence="1">
    <location>
        <begin position="340"/>
        <end position="355"/>
    </location>
</feature>